<accession>A0A212TG90</accession>
<dbReference type="UniPathway" id="UPA00665"/>
<dbReference type="Proteomes" id="UP000197215">
    <property type="component" value="Unassembled WGS sequence"/>
</dbReference>
<keyword evidence="3 9" id="KW-0645">Protease</keyword>
<dbReference type="PRINTS" id="PR00781">
    <property type="entry name" value="LIPOSIGPTASE"/>
</dbReference>
<evidence type="ECO:0000256" key="6">
    <source>
        <dbReference type="ARBA" id="ARBA00022801"/>
    </source>
</evidence>
<dbReference type="AlphaFoldDB" id="A0A212TG90"/>
<organism evidence="12 13">
    <name type="scientific">Polynucleobacter victoriensis</name>
    <dbReference type="NCBI Taxonomy" id="2049319"/>
    <lineage>
        <taxon>Bacteria</taxon>
        <taxon>Pseudomonadati</taxon>
        <taxon>Pseudomonadota</taxon>
        <taxon>Betaproteobacteria</taxon>
        <taxon>Burkholderiales</taxon>
        <taxon>Burkholderiaceae</taxon>
        <taxon>Polynucleobacter</taxon>
    </lineage>
</organism>
<feature type="transmembrane region" description="Helical" evidence="9">
    <location>
        <begin position="137"/>
        <end position="157"/>
    </location>
</feature>
<keyword evidence="4 9" id="KW-0812">Transmembrane</keyword>
<evidence type="ECO:0000256" key="9">
    <source>
        <dbReference type="HAMAP-Rule" id="MF_00161"/>
    </source>
</evidence>
<comment type="function">
    <text evidence="9 10">This protein specifically catalyzes the removal of signal peptides from prolipoproteins.</text>
</comment>
<dbReference type="HAMAP" id="MF_00161">
    <property type="entry name" value="LspA"/>
    <property type="match status" value="1"/>
</dbReference>
<sequence>MARSNKSGGSNQVFMAWLGLSILLLVIDQLTKLLAKNNLFEGVAKPVTSFLNWTLVYNPGAAFSFLAQAGGWQRWFFTGLGLVAALAMIWLIRKNSQQTLFSLALSLVLSGAIGNVIDRIAYGAVVDFIDVYYGNWHWPAFNIADSAITIGVILLIFDEIKRVNK</sequence>
<feature type="transmembrane region" description="Helical" evidence="9">
    <location>
        <begin position="99"/>
        <end position="117"/>
    </location>
</feature>
<comment type="subcellular location">
    <subcellularLocation>
        <location evidence="9">Cell membrane</location>
        <topology evidence="9">Multi-pass membrane protein</topology>
    </subcellularLocation>
</comment>
<evidence type="ECO:0000256" key="8">
    <source>
        <dbReference type="ARBA" id="ARBA00023136"/>
    </source>
</evidence>
<keyword evidence="13" id="KW-1185">Reference proteome</keyword>
<keyword evidence="2 9" id="KW-1003">Cell membrane</keyword>
<dbReference type="InterPro" id="IPR001872">
    <property type="entry name" value="Peptidase_A8"/>
</dbReference>
<dbReference type="Pfam" id="PF01252">
    <property type="entry name" value="Peptidase_A8"/>
    <property type="match status" value="1"/>
</dbReference>
<protein>
    <recommendedName>
        <fullName evidence="9">Lipoprotein signal peptidase</fullName>
        <ecNumber evidence="9">3.4.23.36</ecNumber>
    </recommendedName>
    <alternativeName>
        <fullName evidence="9">Prolipoprotein signal peptidase</fullName>
    </alternativeName>
    <alternativeName>
        <fullName evidence="9">Signal peptidase II</fullName>
        <shortName evidence="9">SPase II</shortName>
    </alternativeName>
</protein>
<keyword evidence="8 9" id="KW-0472">Membrane</keyword>
<evidence type="ECO:0000256" key="2">
    <source>
        <dbReference type="ARBA" id="ARBA00022475"/>
    </source>
</evidence>
<keyword evidence="6 9" id="KW-0378">Hydrolase</keyword>
<dbReference type="NCBIfam" id="TIGR00077">
    <property type="entry name" value="lspA"/>
    <property type="match status" value="1"/>
</dbReference>
<dbReference type="PANTHER" id="PTHR33695">
    <property type="entry name" value="LIPOPROTEIN SIGNAL PEPTIDASE"/>
    <property type="match status" value="1"/>
</dbReference>
<comment type="similarity">
    <text evidence="1 9 11">Belongs to the peptidase A8 family.</text>
</comment>
<feature type="active site" evidence="9">
    <location>
        <position position="127"/>
    </location>
</feature>
<dbReference type="EC" id="3.4.23.36" evidence="9"/>
<evidence type="ECO:0000256" key="1">
    <source>
        <dbReference type="ARBA" id="ARBA00006139"/>
    </source>
</evidence>
<evidence type="ECO:0000256" key="7">
    <source>
        <dbReference type="ARBA" id="ARBA00022989"/>
    </source>
</evidence>
<proteinExistence type="inferred from homology"/>
<evidence type="ECO:0000256" key="11">
    <source>
        <dbReference type="RuleBase" id="RU004181"/>
    </source>
</evidence>
<keyword evidence="7 9" id="KW-1133">Transmembrane helix</keyword>
<comment type="catalytic activity">
    <reaction evidence="9 10">
        <text>Release of signal peptides from bacterial membrane prolipoproteins. Hydrolyzes -Xaa-Yaa-Zaa-|-(S,diacylglyceryl)Cys-, in which Xaa is hydrophobic (preferably Leu), and Yaa (Ala or Ser) and Zaa (Gly or Ala) have small, neutral side chains.</text>
        <dbReference type="EC" id="3.4.23.36"/>
    </reaction>
</comment>
<dbReference type="GO" id="GO:0005886">
    <property type="term" value="C:plasma membrane"/>
    <property type="evidence" value="ECO:0007669"/>
    <property type="project" value="UniProtKB-SubCell"/>
</dbReference>
<name>A0A212TG90_9BURK</name>
<dbReference type="GO" id="GO:0004190">
    <property type="term" value="F:aspartic-type endopeptidase activity"/>
    <property type="evidence" value="ECO:0007669"/>
    <property type="project" value="UniProtKB-UniRule"/>
</dbReference>
<evidence type="ECO:0000256" key="5">
    <source>
        <dbReference type="ARBA" id="ARBA00022750"/>
    </source>
</evidence>
<keyword evidence="5 9" id="KW-0064">Aspartyl protease</keyword>
<dbReference type="GO" id="GO:0006508">
    <property type="term" value="P:proteolysis"/>
    <property type="evidence" value="ECO:0007669"/>
    <property type="project" value="UniProtKB-KW"/>
</dbReference>
<feature type="transmembrane region" description="Helical" evidence="9">
    <location>
        <begin position="12"/>
        <end position="30"/>
    </location>
</feature>
<evidence type="ECO:0000256" key="10">
    <source>
        <dbReference type="RuleBase" id="RU000594"/>
    </source>
</evidence>
<feature type="active site" evidence="9">
    <location>
        <position position="145"/>
    </location>
</feature>
<evidence type="ECO:0000313" key="12">
    <source>
        <dbReference type="EMBL" id="SNC65087.1"/>
    </source>
</evidence>
<dbReference type="PROSITE" id="PS00855">
    <property type="entry name" value="SPASE_II"/>
    <property type="match status" value="1"/>
</dbReference>
<evidence type="ECO:0000256" key="4">
    <source>
        <dbReference type="ARBA" id="ARBA00022692"/>
    </source>
</evidence>
<comment type="pathway">
    <text evidence="9">Protein modification; lipoprotein biosynthesis (signal peptide cleavage).</text>
</comment>
<reference evidence="12 13" key="1">
    <citation type="submission" date="2017-06" db="EMBL/GenBank/DDBJ databases">
        <authorList>
            <person name="Kim H.J."/>
            <person name="Triplett B.A."/>
        </authorList>
    </citation>
    <scope>NUCLEOTIDE SEQUENCE [LARGE SCALE GENOMIC DNA]</scope>
    <source>
        <strain evidence="12 13">MWH-VicM1</strain>
    </source>
</reference>
<evidence type="ECO:0000256" key="3">
    <source>
        <dbReference type="ARBA" id="ARBA00022670"/>
    </source>
</evidence>
<gene>
    <name evidence="9" type="primary">lspA</name>
    <name evidence="12" type="ORF">SAMN06295916_1223</name>
</gene>
<dbReference type="PANTHER" id="PTHR33695:SF1">
    <property type="entry name" value="LIPOPROTEIN SIGNAL PEPTIDASE"/>
    <property type="match status" value="1"/>
</dbReference>
<dbReference type="EMBL" id="FYEX01000001">
    <property type="protein sequence ID" value="SNC65087.1"/>
    <property type="molecule type" value="Genomic_DNA"/>
</dbReference>
<evidence type="ECO:0000313" key="13">
    <source>
        <dbReference type="Proteomes" id="UP000197215"/>
    </source>
</evidence>
<feature type="transmembrane region" description="Helical" evidence="9">
    <location>
        <begin position="75"/>
        <end position="92"/>
    </location>
</feature>